<dbReference type="Gene3D" id="1.20.58.390">
    <property type="entry name" value="Neurotransmitter-gated ion-channel transmembrane domain"/>
    <property type="match status" value="1"/>
</dbReference>
<keyword evidence="15" id="KW-0489">Methyltransferase</keyword>
<feature type="binding site" evidence="15">
    <location>
        <position position="912"/>
    </location>
    <ligand>
        <name>S-adenosyl-L-methionine</name>
        <dbReference type="ChEBI" id="CHEBI:59789"/>
    </ligand>
</feature>
<dbReference type="PANTHER" id="PTHR14663:SF2">
    <property type="entry name" value="METHYLTRANSFERASE NSUN7-RELATED"/>
    <property type="match status" value="1"/>
</dbReference>
<evidence type="ECO:0000256" key="14">
    <source>
        <dbReference type="ARBA" id="ARBA00034099"/>
    </source>
</evidence>
<keyword evidence="15" id="KW-0694">RNA-binding</keyword>
<dbReference type="FunFam" id="1.20.58.390:FF:000009">
    <property type="entry name" value="Cholinergic receptor nicotinic alpha 9 subunit"/>
    <property type="match status" value="1"/>
</dbReference>
<evidence type="ECO:0000256" key="15">
    <source>
        <dbReference type="PROSITE-ProRule" id="PRU01023"/>
    </source>
</evidence>
<dbReference type="GO" id="GO:0008168">
    <property type="term" value="F:methyltransferase activity"/>
    <property type="evidence" value="ECO:0007669"/>
    <property type="project" value="UniProtKB-KW"/>
</dbReference>
<feature type="transmembrane region" description="Helical" evidence="17">
    <location>
        <begin position="230"/>
        <end position="253"/>
    </location>
</feature>
<evidence type="ECO:0000256" key="4">
    <source>
        <dbReference type="ARBA" id="ARBA00022729"/>
    </source>
</evidence>
<evidence type="ECO:0000256" key="1">
    <source>
        <dbReference type="ARBA" id="ARBA00022448"/>
    </source>
</evidence>
<dbReference type="GO" id="GO:0097060">
    <property type="term" value="C:synaptic membrane"/>
    <property type="evidence" value="ECO:0007669"/>
    <property type="project" value="UniProtKB-SubCell"/>
</dbReference>
<evidence type="ECO:0000256" key="8">
    <source>
        <dbReference type="ARBA" id="ARBA00023136"/>
    </source>
</evidence>
<keyword evidence="1" id="KW-0813">Transport</keyword>
<keyword evidence="7" id="KW-0406">Ion transport</keyword>
<dbReference type="InterPro" id="IPR001678">
    <property type="entry name" value="MeTrfase_RsmB-F_NOP2_dom"/>
</dbReference>
<dbReference type="InterPro" id="IPR042620">
    <property type="entry name" value="NSUN7"/>
</dbReference>
<feature type="compositionally biased region" description="Basic residues" evidence="16">
    <location>
        <begin position="535"/>
        <end position="554"/>
    </location>
</feature>
<reference evidence="20 21" key="1">
    <citation type="submission" date="2019-01" db="EMBL/GenBank/DDBJ databases">
        <title>Genome Assembly of Collichthys lucidus.</title>
        <authorList>
            <person name="Cai M."/>
            <person name="Xiao S."/>
        </authorList>
    </citation>
    <scope>NUCLEOTIDE SEQUENCE [LARGE SCALE GENOMIC DNA]</scope>
    <source>
        <strain evidence="20">JT15FE1705JMU</strain>
        <tissue evidence="20">Muscle</tissue>
    </source>
</reference>
<dbReference type="InterPro" id="IPR006202">
    <property type="entry name" value="Neur_chan_lig-bd"/>
</dbReference>
<evidence type="ECO:0000256" key="11">
    <source>
        <dbReference type="ARBA" id="ARBA00023180"/>
    </source>
</evidence>
<feature type="region of interest" description="Disordered" evidence="16">
    <location>
        <begin position="1153"/>
        <end position="1223"/>
    </location>
</feature>
<feature type="region of interest" description="Disordered" evidence="16">
    <location>
        <begin position="1011"/>
        <end position="1044"/>
    </location>
</feature>
<dbReference type="GO" id="GO:0005230">
    <property type="term" value="F:extracellular ligand-gated monoatomic ion channel activity"/>
    <property type="evidence" value="ECO:0007669"/>
    <property type="project" value="InterPro"/>
</dbReference>
<gene>
    <name evidence="20" type="ORF">D9C73_006462</name>
</gene>
<keyword evidence="2" id="KW-1003">Cell membrane</keyword>
<dbReference type="SUPFAM" id="SSF53335">
    <property type="entry name" value="S-adenosyl-L-methionine-dependent methyltransferases"/>
    <property type="match status" value="1"/>
</dbReference>
<dbReference type="InterPro" id="IPR018000">
    <property type="entry name" value="Neurotransmitter_ion_chnl_CS"/>
</dbReference>
<feature type="compositionally biased region" description="Polar residues" evidence="16">
    <location>
        <begin position="1114"/>
        <end position="1128"/>
    </location>
</feature>
<keyword evidence="6" id="KW-0770">Synapse</keyword>
<evidence type="ECO:0000256" key="17">
    <source>
        <dbReference type="SAM" id="Phobius"/>
    </source>
</evidence>
<feature type="region of interest" description="Disordered" evidence="16">
    <location>
        <begin position="354"/>
        <end position="429"/>
    </location>
</feature>
<dbReference type="GO" id="GO:0007268">
    <property type="term" value="P:chemical synaptic transmission"/>
    <property type="evidence" value="ECO:0007669"/>
    <property type="project" value="UniProtKB-ARBA"/>
</dbReference>
<dbReference type="InterPro" id="IPR029063">
    <property type="entry name" value="SAM-dependent_MTases_sf"/>
</dbReference>
<evidence type="ECO:0000313" key="20">
    <source>
        <dbReference type="EMBL" id="TKS72388.1"/>
    </source>
</evidence>
<comment type="caution">
    <text evidence="15">Lacks conserved residue(s) required for the propagation of feature annotation.</text>
</comment>
<dbReference type="Proteomes" id="UP000298787">
    <property type="component" value="Chromosome 6"/>
</dbReference>
<evidence type="ECO:0000313" key="21">
    <source>
        <dbReference type="Proteomes" id="UP000298787"/>
    </source>
</evidence>
<dbReference type="PROSITE" id="PS00236">
    <property type="entry name" value="NEUROTR_ION_CHANNEL"/>
    <property type="match status" value="1"/>
</dbReference>
<keyword evidence="3 17" id="KW-0812">Transmembrane</keyword>
<keyword evidence="10 20" id="KW-0675">Receptor</keyword>
<dbReference type="EMBL" id="CM014083">
    <property type="protein sequence ID" value="TKS72388.1"/>
    <property type="molecule type" value="Genomic_DNA"/>
</dbReference>
<accession>A0A4U5UEB3</accession>
<keyword evidence="15" id="KW-0949">S-adenosyl-L-methionine</keyword>
<feature type="domain" description="SAM-dependent MTase RsmB/NOP-type" evidence="19">
    <location>
        <begin position="745"/>
        <end position="1073"/>
    </location>
</feature>
<evidence type="ECO:0000256" key="12">
    <source>
        <dbReference type="ARBA" id="ARBA00023286"/>
    </source>
</evidence>
<comment type="subcellular location">
    <subcellularLocation>
        <location evidence="14">Synaptic cell membrane</location>
        <topology evidence="14">Multi-pass membrane protein</topology>
    </subcellularLocation>
</comment>
<evidence type="ECO:0000256" key="2">
    <source>
        <dbReference type="ARBA" id="ARBA00022475"/>
    </source>
</evidence>
<sequence>MLKMILIICLLLLLPKVAHSAEGHFAQKLLNDLMENYSSALRPVEDTDSALNVTLQITLSQIKDMTGLDFSCCDNRICPRNAHRELMSNREMRTRPTGSFLKLLSVYIQRVCRADDDFSGPMDTNVRLRYNGEITWDAPAITKSSCVVDVSYFPFDNQKCNLTFGSWTYNGNQVDIIMGMDSGDLSDFVANVEWECGGMPATKNVIMYGCCSDPYPDITYTVLLQRRSSFYIFNLLLPCFLISFLAPLGFYLPADSGEKVSLGVTVLLALTVFQLMVAESMPPSESVPLIGKYYIATMTMVTASTSLTIFIMNIHFCGAEAKPVPHWAKVLIIDYMSKIFFVYEVGENCASVSSSSSSSSSHFPQDDNHHQNHVHVNGKPGSQSSQDRQSHKYPRPQTPKPQHHPRVKAQHHITREDRSHLSSYAPGKYEGSNGKILTGGCCKEDQKVPCYSENQKLPCCPEDKKPPQGPTVTFGPCVFCSHGSALPGADTKLVRNVEYIANCFREQKATCAKGAEWKKIAKVSEGKHVSEKMVKNKKKTGTRPNHSHTSKIKKGASQIARSKDRTPPDDPADSDNPPIPPELQMNSQGQPVFSDRVFLLASVVFQNIHLEKPAARCLVNYGKKRGLPLPEFTDEEMRRTAYELTFNTLKYQDLVEYIITDSRFYLTHPVPNDQMSLVAVMLYDFQAKKFLPRKCRGNKEIIQEVRDVENYLVRFKTKLAVSLARYRIKHDLCSIECILPEIVRTKQERSRSLPLYAWINTLKGSLDEVQCVLKSAGFSQVKSIGQLEGQTFCQDAHCGDALVFPAHLKAQLYSTKLLSDHKLIIQDKSCSLGPNAVCSLLPEEGDVLMVGCFSDLTVSHTASLIAEKHKAISNNQPTVYVCVNDHTSAQREELQQAITAMDCKNVKLIPEDFLSLKRCDKRLQKVCIILLTPKCSMSAVSNPIEFILQENGDTDLLQDLSQGSIAQSKLDALVAQQRKDIDHALKFPKVLAVVYTTCSSYPEENEEVVSRALEKANADSEQEGDPKQHNFRLSPSPFSILDHADGQRKTGPFFTLEPSEESNGCFLAVLNREPKPEFKEPPHEVILRANAKGILDRIGCNQKLTKKEQHGHTNRTTKTTHAGSSQPNLCVSIQSKNQELKGSKSATTLCGQQEWRQSSQGKTRALNLQGVKNTVSSSLSSSRQENSTTKKSTPAFYPVTSDTTLHPPAPPTSPLSPVVRPRRAQKEVRKPVVLTLPQIYFPNFFPPQQSRQGFCPSFSYNKWRAPAQNVPLSHSSGSFSKDALVRTRPLF</sequence>
<protein>
    <submittedName>
        <fullName evidence="20">Neuronal acetylcholine receptor subunit alpha-9-II</fullName>
    </submittedName>
</protein>
<dbReference type="PROSITE" id="PS51686">
    <property type="entry name" value="SAM_MT_RSMB_NOP"/>
    <property type="match status" value="1"/>
</dbReference>
<name>A0A4U5UEB3_COLLU</name>
<evidence type="ECO:0000256" key="18">
    <source>
        <dbReference type="SAM" id="SignalP"/>
    </source>
</evidence>
<organism evidence="20 21">
    <name type="scientific">Collichthys lucidus</name>
    <name type="common">Big head croaker</name>
    <name type="synonym">Sciaena lucida</name>
    <dbReference type="NCBI Taxonomy" id="240159"/>
    <lineage>
        <taxon>Eukaryota</taxon>
        <taxon>Metazoa</taxon>
        <taxon>Chordata</taxon>
        <taxon>Craniata</taxon>
        <taxon>Vertebrata</taxon>
        <taxon>Euteleostomi</taxon>
        <taxon>Actinopterygii</taxon>
        <taxon>Neopterygii</taxon>
        <taxon>Teleostei</taxon>
        <taxon>Neoteleostei</taxon>
        <taxon>Acanthomorphata</taxon>
        <taxon>Eupercaria</taxon>
        <taxon>Sciaenidae</taxon>
        <taxon>Collichthys</taxon>
    </lineage>
</organism>
<feature type="active site" description="Nucleophile" evidence="15">
    <location>
        <position position="998"/>
    </location>
</feature>
<proteinExistence type="inferred from homology"/>
<feature type="region of interest" description="Disordered" evidence="16">
    <location>
        <begin position="1104"/>
        <end position="1128"/>
    </location>
</feature>
<dbReference type="FunFam" id="2.70.170.10:FF:000060">
    <property type="entry name" value="Nicotinic acetylcholine receptor subunit alpha4"/>
    <property type="match status" value="1"/>
</dbReference>
<feature type="compositionally biased region" description="Polar residues" evidence="16">
    <location>
        <begin position="1153"/>
        <end position="1162"/>
    </location>
</feature>
<dbReference type="Pfam" id="PF02931">
    <property type="entry name" value="Neur_chan_LBD"/>
    <property type="match status" value="1"/>
</dbReference>
<evidence type="ECO:0000256" key="9">
    <source>
        <dbReference type="ARBA" id="ARBA00023157"/>
    </source>
</evidence>
<dbReference type="SUPFAM" id="SSF90112">
    <property type="entry name" value="Neurotransmitter-gated ion-channel transmembrane pore"/>
    <property type="match status" value="1"/>
</dbReference>
<dbReference type="Gene3D" id="3.40.50.150">
    <property type="entry name" value="Vaccinia Virus protein VP39"/>
    <property type="match status" value="1"/>
</dbReference>
<evidence type="ECO:0000256" key="3">
    <source>
        <dbReference type="ARBA" id="ARBA00022692"/>
    </source>
</evidence>
<dbReference type="InterPro" id="IPR049561">
    <property type="entry name" value="NSUN5_7_fdxn-like"/>
</dbReference>
<dbReference type="Gene3D" id="3.30.70.1170">
    <property type="entry name" value="Sun protein, domain 3"/>
    <property type="match status" value="1"/>
</dbReference>
<keyword evidence="11" id="KW-0325">Glycoprotein</keyword>
<comment type="similarity">
    <text evidence="15">Belongs to the class I-like SAM-binding methyltransferase superfamily. RsmB/NOP family.</text>
</comment>
<keyword evidence="4 18" id="KW-0732">Signal</keyword>
<keyword evidence="8 17" id="KW-0472">Membrane</keyword>
<dbReference type="STRING" id="240159.A0A4U5UEB3"/>
<keyword evidence="9" id="KW-1015">Disulfide bond</keyword>
<dbReference type="GO" id="GO:0003723">
    <property type="term" value="F:RNA binding"/>
    <property type="evidence" value="ECO:0007669"/>
    <property type="project" value="UniProtKB-UniRule"/>
</dbReference>
<dbReference type="InterPro" id="IPR038050">
    <property type="entry name" value="Neuro_actylchol_rec"/>
</dbReference>
<evidence type="ECO:0000256" key="5">
    <source>
        <dbReference type="ARBA" id="ARBA00022989"/>
    </source>
</evidence>
<feature type="compositionally biased region" description="Basic and acidic residues" evidence="16">
    <location>
        <begin position="1011"/>
        <end position="1028"/>
    </location>
</feature>
<keyword evidence="5 17" id="KW-1133">Transmembrane helix</keyword>
<evidence type="ECO:0000256" key="16">
    <source>
        <dbReference type="SAM" id="MobiDB-lite"/>
    </source>
</evidence>
<dbReference type="SUPFAM" id="SSF63712">
    <property type="entry name" value="Nicotinic receptor ligand binding domain-like"/>
    <property type="match status" value="1"/>
</dbReference>
<dbReference type="PANTHER" id="PTHR14663">
    <property type="entry name" value="METHYLTRANSFERASE NSUN7-RELATED"/>
    <property type="match status" value="1"/>
</dbReference>
<feature type="compositionally biased region" description="Polar residues" evidence="16">
    <location>
        <begin position="1183"/>
        <end position="1192"/>
    </location>
</feature>
<evidence type="ECO:0000259" key="19">
    <source>
        <dbReference type="PROSITE" id="PS51686"/>
    </source>
</evidence>
<keyword evidence="13" id="KW-0407">Ion channel</keyword>
<keyword evidence="21" id="KW-1185">Reference proteome</keyword>
<evidence type="ECO:0000256" key="13">
    <source>
        <dbReference type="ARBA" id="ARBA00023303"/>
    </source>
</evidence>
<feature type="compositionally biased region" description="Basic residues" evidence="16">
    <location>
        <begin position="401"/>
        <end position="412"/>
    </location>
</feature>
<dbReference type="Pfam" id="PF02932">
    <property type="entry name" value="Neur_chan_memb"/>
    <property type="match status" value="1"/>
</dbReference>
<dbReference type="InterPro" id="IPR036719">
    <property type="entry name" value="Neuro-gated_channel_TM_sf"/>
</dbReference>
<dbReference type="InterPro" id="IPR036734">
    <property type="entry name" value="Neur_chan_lig-bd_sf"/>
</dbReference>
<keyword evidence="12" id="KW-1071">Ligand-gated ion channel</keyword>
<feature type="transmembrane region" description="Helical" evidence="17">
    <location>
        <begin position="293"/>
        <end position="314"/>
    </location>
</feature>
<evidence type="ECO:0000256" key="7">
    <source>
        <dbReference type="ARBA" id="ARBA00023065"/>
    </source>
</evidence>
<evidence type="ECO:0000256" key="6">
    <source>
        <dbReference type="ARBA" id="ARBA00023018"/>
    </source>
</evidence>
<feature type="binding site" evidence="15">
    <location>
        <position position="885"/>
    </location>
    <ligand>
        <name>S-adenosyl-L-methionine</name>
        <dbReference type="ChEBI" id="CHEBI:59789"/>
    </ligand>
</feature>
<evidence type="ECO:0000256" key="10">
    <source>
        <dbReference type="ARBA" id="ARBA00023170"/>
    </source>
</evidence>
<dbReference type="Gene3D" id="2.70.170.10">
    <property type="entry name" value="Neurotransmitter-gated ion-channel ligand-binding domain"/>
    <property type="match status" value="2"/>
</dbReference>
<dbReference type="Pfam" id="PF21148">
    <property type="entry name" value="NSUN5_fdxn-like"/>
    <property type="match status" value="1"/>
</dbReference>
<dbReference type="CDD" id="cd19051">
    <property type="entry name" value="LGIC_TM_cation"/>
    <property type="match status" value="1"/>
</dbReference>
<keyword evidence="15" id="KW-0808">Transferase</keyword>
<feature type="transmembrane region" description="Helical" evidence="17">
    <location>
        <begin position="260"/>
        <end position="278"/>
    </location>
</feature>
<feature type="signal peptide" evidence="18">
    <location>
        <begin position="1"/>
        <end position="20"/>
    </location>
</feature>
<feature type="region of interest" description="Disordered" evidence="16">
    <location>
        <begin position="526"/>
        <end position="587"/>
    </location>
</feature>
<dbReference type="GO" id="GO:0032259">
    <property type="term" value="P:methylation"/>
    <property type="evidence" value="ECO:0007669"/>
    <property type="project" value="UniProtKB-KW"/>
</dbReference>
<feature type="chain" id="PRO_5020716795" evidence="18">
    <location>
        <begin position="21"/>
        <end position="1291"/>
    </location>
</feature>
<dbReference type="InterPro" id="IPR006029">
    <property type="entry name" value="Neurotrans-gated_channel_TM"/>
</dbReference>